<keyword evidence="1" id="KW-0812">Transmembrane</keyword>
<sequence length="77" mass="8471">MLENMIHLGLGHGSRKPGLPAVRRQKKSAMSDPGSLFAKLIATYLGLSWVFNIVVPRVAKTNNIRVCNAHFVLGKPF</sequence>
<keyword evidence="3" id="KW-1185">Reference proteome</keyword>
<name>A0ABR0A097_9CRUS</name>
<organism evidence="2 3">
    <name type="scientific">Daphnia magna</name>
    <dbReference type="NCBI Taxonomy" id="35525"/>
    <lineage>
        <taxon>Eukaryota</taxon>
        <taxon>Metazoa</taxon>
        <taxon>Ecdysozoa</taxon>
        <taxon>Arthropoda</taxon>
        <taxon>Crustacea</taxon>
        <taxon>Branchiopoda</taxon>
        <taxon>Diplostraca</taxon>
        <taxon>Cladocera</taxon>
        <taxon>Anomopoda</taxon>
        <taxon>Daphniidae</taxon>
        <taxon>Daphnia</taxon>
    </lineage>
</organism>
<protein>
    <submittedName>
        <fullName evidence="2">Uncharacterized protein</fullName>
    </submittedName>
</protein>
<dbReference type="Proteomes" id="UP001234178">
    <property type="component" value="Unassembled WGS sequence"/>
</dbReference>
<keyword evidence="1" id="KW-0472">Membrane</keyword>
<reference evidence="2 3" key="1">
    <citation type="journal article" date="2023" name="Nucleic Acids Res.">
        <title>The hologenome of Daphnia magna reveals possible DNA methylation and microbiome-mediated evolution of the host genome.</title>
        <authorList>
            <person name="Chaturvedi A."/>
            <person name="Li X."/>
            <person name="Dhandapani V."/>
            <person name="Marshall H."/>
            <person name="Kissane S."/>
            <person name="Cuenca-Cambronero M."/>
            <person name="Asole G."/>
            <person name="Calvet F."/>
            <person name="Ruiz-Romero M."/>
            <person name="Marangio P."/>
            <person name="Guigo R."/>
            <person name="Rago D."/>
            <person name="Mirbahai L."/>
            <person name="Eastwood N."/>
            <person name="Colbourne J.K."/>
            <person name="Zhou J."/>
            <person name="Mallon E."/>
            <person name="Orsini L."/>
        </authorList>
    </citation>
    <scope>NUCLEOTIDE SEQUENCE [LARGE SCALE GENOMIC DNA]</scope>
    <source>
        <strain evidence="2">LRV0_1</strain>
    </source>
</reference>
<evidence type="ECO:0000313" key="2">
    <source>
        <dbReference type="EMBL" id="KAK4018583.1"/>
    </source>
</evidence>
<dbReference type="EMBL" id="JAOYFB010000036">
    <property type="protein sequence ID" value="KAK4018583.1"/>
    <property type="molecule type" value="Genomic_DNA"/>
</dbReference>
<gene>
    <name evidence="2" type="ORF">OUZ56_000629</name>
</gene>
<proteinExistence type="predicted"/>
<comment type="caution">
    <text evidence="2">The sequence shown here is derived from an EMBL/GenBank/DDBJ whole genome shotgun (WGS) entry which is preliminary data.</text>
</comment>
<keyword evidence="1" id="KW-1133">Transmembrane helix</keyword>
<accession>A0ABR0A097</accession>
<evidence type="ECO:0000256" key="1">
    <source>
        <dbReference type="SAM" id="Phobius"/>
    </source>
</evidence>
<evidence type="ECO:0000313" key="3">
    <source>
        <dbReference type="Proteomes" id="UP001234178"/>
    </source>
</evidence>
<feature type="transmembrane region" description="Helical" evidence="1">
    <location>
        <begin position="36"/>
        <end position="55"/>
    </location>
</feature>